<protein>
    <submittedName>
        <fullName evidence="2">Dehydratase</fullName>
    </submittedName>
</protein>
<name>T1BN79_9ZZZZ</name>
<evidence type="ECO:0000313" key="2">
    <source>
        <dbReference type="EMBL" id="EQD70053.1"/>
    </source>
</evidence>
<dbReference type="EMBL" id="AUZY01003281">
    <property type="protein sequence ID" value="EQD70053.1"/>
    <property type="molecule type" value="Genomic_DNA"/>
</dbReference>
<dbReference type="InterPro" id="IPR054545">
    <property type="entry name" value="ApeI-like"/>
</dbReference>
<accession>T1BN79</accession>
<reference evidence="2" key="2">
    <citation type="journal article" date="2014" name="ISME J.">
        <title>Microbial stratification in low pH oxic and suboxic macroscopic growths along an acid mine drainage.</title>
        <authorList>
            <person name="Mendez-Garcia C."/>
            <person name="Mesa V."/>
            <person name="Sprenger R.R."/>
            <person name="Richter M."/>
            <person name="Diez M.S."/>
            <person name="Solano J."/>
            <person name="Bargiela R."/>
            <person name="Golyshina O.V."/>
            <person name="Manteca A."/>
            <person name="Ramos J.L."/>
            <person name="Gallego J.R."/>
            <person name="Llorente I."/>
            <person name="Martins Dos Santos V.A."/>
            <person name="Jensen O.N."/>
            <person name="Pelaez A.I."/>
            <person name="Sanchez J."/>
            <person name="Ferrer M."/>
        </authorList>
    </citation>
    <scope>NUCLEOTIDE SEQUENCE</scope>
</reference>
<dbReference type="InterPro" id="IPR029069">
    <property type="entry name" value="HotDog_dom_sf"/>
</dbReference>
<dbReference type="SUPFAM" id="SSF54637">
    <property type="entry name" value="Thioesterase/thiol ester dehydrase-isomerase"/>
    <property type="match status" value="1"/>
</dbReference>
<reference evidence="2" key="1">
    <citation type="submission" date="2013-08" db="EMBL/GenBank/DDBJ databases">
        <authorList>
            <person name="Mendez C."/>
            <person name="Richter M."/>
            <person name="Ferrer M."/>
            <person name="Sanchez J."/>
        </authorList>
    </citation>
    <scope>NUCLEOTIDE SEQUENCE</scope>
</reference>
<evidence type="ECO:0000259" key="1">
    <source>
        <dbReference type="Pfam" id="PF22818"/>
    </source>
</evidence>
<dbReference type="AlphaFoldDB" id="T1BN79"/>
<comment type="caution">
    <text evidence="2">The sequence shown here is derived from an EMBL/GenBank/DDBJ whole genome shotgun (WGS) entry which is preliminary data.</text>
</comment>
<proteinExistence type="predicted"/>
<feature type="domain" description="ApeI dehydratase-like" evidence="1">
    <location>
        <begin position="7"/>
        <end position="93"/>
    </location>
</feature>
<organism evidence="2">
    <name type="scientific">mine drainage metagenome</name>
    <dbReference type="NCBI Taxonomy" id="410659"/>
    <lineage>
        <taxon>unclassified sequences</taxon>
        <taxon>metagenomes</taxon>
        <taxon>ecological metagenomes</taxon>
    </lineage>
</organism>
<dbReference type="Pfam" id="PF22818">
    <property type="entry name" value="ApeI-like"/>
    <property type="match status" value="1"/>
</dbReference>
<sequence>MSARILRSALCIAPTHACLAGHFPGRPLVPAVLLLDALAALLETHRLRMVGLPEAKFLTPLAPGVSAELEIEAIDATQWRFRISHADTLIARGRVQVVPA</sequence>
<dbReference type="Gene3D" id="3.10.129.10">
    <property type="entry name" value="Hotdog Thioesterase"/>
    <property type="match status" value="1"/>
</dbReference>
<gene>
    <name evidence="2" type="ORF">B1B_05197</name>
</gene>